<feature type="domain" description="NADH:ubiquinone oxidoreductase-like 20kDa subunit" evidence="11">
    <location>
        <begin position="24"/>
        <end position="196"/>
    </location>
</feature>
<name>A0ABV9N3W7_9FLAO</name>
<accession>A0ABV9N3W7</accession>
<evidence type="ECO:0008006" key="15">
    <source>
        <dbReference type="Google" id="ProtNLM"/>
    </source>
</evidence>
<keyword evidence="6" id="KW-0479">Metal-binding</keyword>
<evidence type="ECO:0000256" key="6">
    <source>
        <dbReference type="ARBA" id="ARBA00022723"/>
    </source>
</evidence>
<dbReference type="EMBL" id="JBHSGP010000014">
    <property type="protein sequence ID" value="MFC4723001.1"/>
    <property type="molecule type" value="Genomic_DNA"/>
</dbReference>
<dbReference type="PANTHER" id="PTHR30013:SF5">
    <property type="entry name" value="HYDROGENASE SMALL SUBUNIT"/>
    <property type="match status" value="1"/>
</dbReference>
<dbReference type="InterPro" id="IPR037148">
    <property type="entry name" value="NiFe-Hase_small_C_sf"/>
</dbReference>
<dbReference type="Pfam" id="PF14720">
    <property type="entry name" value="NiFe_hyd_SSU_C"/>
    <property type="match status" value="1"/>
</dbReference>
<dbReference type="InterPro" id="IPR027394">
    <property type="entry name" value="Cytochrome-c3_hydrogenase_C"/>
</dbReference>
<gene>
    <name evidence="13" type="ORF">ACFO5O_11765</name>
</gene>
<comment type="cofactor">
    <cofactor evidence="1">
        <name>[4Fe-4S] cluster</name>
        <dbReference type="ChEBI" id="CHEBI:49883"/>
    </cofactor>
</comment>
<evidence type="ECO:0000256" key="1">
    <source>
        <dbReference type="ARBA" id="ARBA00001966"/>
    </source>
</evidence>
<evidence type="ECO:0000256" key="9">
    <source>
        <dbReference type="ARBA" id="ARBA00023004"/>
    </source>
</evidence>
<evidence type="ECO:0000259" key="12">
    <source>
        <dbReference type="Pfam" id="PF14720"/>
    </source>
</evidence>
<evidence type="ECO:0000313" key="14">
    <source>
        <dbReference type="Proteomes" id="UP001595953"/>
    </source>
</evidence>
<dbReference type="Gene3D" id="3.40.50.700">
    <property type="entry name" value="NADH:ubiquinone oxidoreductase-like, 20kDa subunit"/>
    <property type="match status" value="1"/>
</dbReference>
<keyword evidence="9" id="KW-0408">Iron</keyword>
<evidence type="ECO:0000256" key="10">
    <source>
        <dbReference type="ARBA" id="ARBA00023014"/>
    </source>
</evidence>
<evidence type="ECO:0000259" key="11">
    <source>
        <dbReference type="Pfam" id="PF01058"/>
    </source>
</evidence>
<proteinExistence type="inferred from homology"/>
<comment type="subcellular location">
    <subcellularLocation>
        <location evidence="2">Cell envelope</location>
    </subcellularLocation>
</comment>
<evidence type="ECO:0000256" key="8">
    <source>
        <dbReference type="ARBA" id="ARBA00023002"/>
    </source>
</evidence>
<comment type="caution">
    <text evidence="13">The sequence shown here is derived from an EMBL/GenBank/DDBJ whole genome shotgun (WGS) entry which is preliminary data.</text>
</comment>
<dbReference type="InterPro" id="IPR001821">
    <property type="entry name" value="NiFe_hydrogenase_ssu"/>
</dbReference>
<keyword evidence="14" id="KW-1185">Reference proteome</keyword>
<keyword evidence="7" id="KW-0732">Signal</keyword>
<keyword evidence="5" id="KW-0004">4Fe-4S</keyword>
<dbReference type="Proteomes" id="UP001595953">
    <property type="component" value="Unassembled WGS sequence"/>
</dbReference>
<dbReference type="PIRSF" id="PIRSF000310">
    <property type="entry name" value="NiFe_hyd_ssu"/>
    <property type="match status" value="1"/>
</dbReference>
<evidence type="ECO:0000256" key="2">
    <source>
        <dbReference type="ARBA" id="ARBA00004196"/>
    </source>
</evidence>
<comment type="subunit">
    <text evidence="4">Heterodimer of a large and a small subunit.</text>
</comment>
<dbReference type="Gene3D" id="4.10.480.10">
    <property type="entry name" value="Cytochrome-c3 hydrogenase, C-terminal domain"/>
    <property type="match status" value="1"/>
</dbReference>
<evidence type="ECO:0000256" key="4">
    <source>
        <dbReference type="ARBA" id="ARBA00011771"/>
    </source>
</evidence>
<protein>
    <recommendedName>
        <fullName evidence="15">Hydrogenase small subunit</fullName>
    </recommendedName>
</protein>
<dbReference type="PANTHER" id="PTHR30013">
    <property type="entry name" value="NIFE / NIFESE HYDROGENASE SMALL SUBUNIT FAMILY MEMBER"/>
    <property type="match status" value="1"/>
</dbReference>
<feature type="domain" description="Cytochrome-c3 hydrogenase C-terminal" evidence="12">
    <location>
        <begin position="221"/>
        <end position="299"/>
    </location>
</feature>
<reference evidence="14" key="1">
    <citation type="journal article" date="2019" name="Int. J. Syst. Evol. Microbiol.">
        <title>The Global Catalogue of Microorganisms (GCM) 10K type strain sequencing project: providing services to taxonomists for standard genome sequencing and annotation.</title>
        <authorList>
            <consortium name="The Broad Institute Genomics Platform"/>
            <consortium name="The Broad Institute Genome Sequencing Center for Infectious Disease"/>
            <person name="Wu L."/>
            <person name="Ma J."/>
        </authorList>
    </citation>
    <scope>NUCLEOTIDE SEQUENCE [LARGE SCALE GENOMIC DNA]</scope>
    <source>
        <strain evidence="14">CCUG 63682</strain>
    </source>
</reference>
<evidence type="ECO:0000256" key="7">
    <source>
        <dbReference type="ARBA" id="ARBA00022729"/>
    </source>
</evidence>
<keyword evidence="8" id="KW-0560">Oxidoreductase</keyword>
<dbReference type="SUPFAM" id="SSF56770">
    <property type="entry name" value="HydA/Nqo6-like"/>
    <property type="match status" value="1"/>
</dbReference>
<evidence type="ECO:0000256" key="3">
    <source>
        <dbReference type="ARBA" id="ARBA00006605"/>
    </source>
</evidence>
<sequence>MEFNGLLPNVFDEVHAFWIAGGSCDGCSIAAVGATSPSVENLISGTIPGAAKVVLHHPVLAVNAGEEFIKPFRLAAKGELGAPFVVLCEGSIMDEGLAALTGGYWSGLGADEDENGDPQPIPSSSWVTRMSEHAAAVIAVGTCATWGGVPAAANNPTNSASVMDLLGEDYRSTLGLPVVNIPGCAPQGDNITETIAGVLLFLNGLAPLPEFDELGRPQWLFDETVHRGCTRAGFYEEGLFAEEHGDKECLVEVGCWGPVVQCNINKRGAINNVGGCMNVGAPCIGCTMPGFPDAFAPFYKTPPGTVVSSNVSRATGSVIRNLRAMSMTFLNRTHRWNENGHVPSGWGHVEEPSPLKKVVHYVYEKMQFSESPKPGSNK</sequence>
<dbReference type="Pfam" id="PF01058">
    <property type="entry name" value="Oxidored_q6"/>
    <property type="match status" value="1"/>
</dbReference>
<keyword evidence="10" id="KW-0411">Iron-sulfur</keyword>
<evidence type="ECO:0000256" key="5">
    <source>
        <dbReference type="ARBA" id="ARBA00022485"/>
    </source>
</evidence>
<evidence type="ECO:0000313" key="13">
    <source>
        <dbReference type="EMBL" id="MFC4723001.1"/>
    </source>
</evidence>
<dbReference type="RefSeq" id="WP_387963997.1">
    <property type="nucleotide sequence ID" value="NZ_JBHSGP010000014.1"/>
</dbReference>
<organism evidence="13 14">
    <name type="scientific">Geojedonia litorea</name>
    <dbReference type="NCBI Taxonomy" id="1268269"/>
    <lineage>
        <taxon>Bacteria</taxon>
        <taxon>Pseudomonadati</taxon>
        <taxon>Bacteroidota</taxon>
        <taxon>Flavobacteriia</taxon>
        <taxon>Flavobacteriales</taxon>
        <taxon>Flavobacteriaceae</taxon>
        <taxon>Geojedonia</taxon>
    </lineage>
</organism>
<dbReference type="InterPro" id="IPR037024">
    <property type="entry name" value="NiFe_Hase_small_N_sf"/>
</dbReference>
<dbReference type="InterPro" id="IPR006137">
    <property type="entry name" value="NADH_UbQ_OxRdtase-like_20kDa"/>
</dbReference>
<comment type="similarity">
    <text evidence="3">Belongs to the [NiFe]/[NiFeSe] hydrogenase small subunit family.</text>
</comment>